<feature type="transmembrane region" description="Helical" evidence="5">
    <location>
        <begin position="109"/>
        <end position="130"/>
    </location>
</feature>
<dbReference type="SUPFAM" id="SSF103473">
    <property type="entry name" value="MFS general substrate transporter"/>
    <property type="match status" value="1"/>
</dbReference>
<proteinExistence type="predicted"/>
<protein>
    <submittedName>
        <fullName evidence="7">Putative Major facilitator superfamily MFS_1</fullName>
    </submittedName>
</protein>
<feature type="transmembrane region" description="Helical" evidence="5">
    <location>
        <begin position="21"/>
        <end position="43"/>
    </location>
</feature>
<dbReference type="PROSITE" id="PS00217">
    <property type="entry name" value="SUGAR_TRANSPORT_2"/>
    <property type="match status" value="1"/>
</dbReference>
<evidence type="ECO:0000313" key="7">
    <source>
        <dbReference type="EMBL" id="SPP92888.1"/>
    </source>
</evidence>
<dbReference type="InterPro" id="IPR011701">
    <property type="entry name" value="MFS"/>
</dbReference>
<dbReference type="InterPro" id="IPR005829">
    <property type="entry name" value="Sugar_transporter_CS"/>
</dbReference>
<evidence type="ECO:0000256" key="3">
    <source>
        <dbReference type="ARBA" id="ARBA00022989"/>
    </source>
</evidence>
<name>A0A2U3PUU8_9BRAD</name>
<feature type="transmembrane region" description="Helical" evidence="5">
    <location>
        <begin position="142"/>
        <end position="166"/>
    </location>
</feature>
<dbReference type="InterPro" id="IPR005828">
    <property type="entry name" value="MFS_sugar_transport-like"/>
</dbReference>
<dbReference type="PANTHER" id="PTHR23508">
    <property type="entry name" value="CARBOXYLIC ACID TRANSPORTER PROTEIN HOMOLOG"/>
    <property type="match status" value="1"/>
</dbReference>
<feature type="transmembrane region" description="Helical" evidence="5">
    <location>
        <begin position="84"/>
        <end position="103"/>
    </location>
</feature>
<dbReference type="AlphaFoldDB" id="A0A2U3PUU8"/>
<feature type="transmembrane region" description="Helical" evidence="5">
    <location>
        <begin position="274"/>
        <end position="293"/>
    </location>
</feature>
<dbReference type="InterPro" id="IPR020846">
    <property type="entry name" value="MFS_dom"/>
</dbReference>
<dbReference type="KEGG" id="bvz:BRAD3257_1772"/>
<organism evidence="7 8">
    <name type="scientific">Bradyrhizobium vignae</name>
    <dbReference type="NCBI Taxonomy" id="1549949"/>
    <lineage>
        <taxon>Bacteria</taxon>
        <taxon>Pseudomonadati</taxon>
        <taxon>Pseudomonadota</taxon>
        <taxon>Alphaproteobacteria</taxon>
        <taxon>Hyphomicrobiales</taxon>
        <taxon>Nitrobacteraceae</taxon>
        <taxon>Bradyrhizobium</taxon>
    </lineage>
</organism>
<dbReference type="Pfam" id="PF07690">
    <property type="entry name" value="MFS_1"/>
    <property type="match status" value="1"/>
</dbReference>
<evidence type="ECO:0000256" key="5">
    <source>
        <dbReference type="SAM" id="Phobius"/>
    </source>
</evidence>
<feature type="transmembrane region" description="Helical" evidence="5">
    <location>
        <begin position="172"/>
        <end position="191"/>
    </location>
</feature>
<dbReference type="Proteomes" id="UP000246085">
    <property type="component" value="Chromosome BRAD3257"/>
</dbReference>
<dbReference type="RefSeq" id="WP_122401413.1">
    <property type="nucleotide sequence ID" value="NZ_LS398110.1"/>
</dbReference>
<dbReference type="PANTHER" id="PTHR23508:SF10">
    <property type="entry name" value="CARBOXYLIC ACID TRANSPORTER PROTEIN HOMOLOG"/>
    <property type="match status" value="1"/>
</dbReference>
<reference evidence="7 8" key="1">
    <citation type="submission" date="2018-03" db="EMBL/GenBank/DDBJ databases">
        <authorList>
            <person name="Gully D."/>
        </authorList>
    </citation>
    <scope>NUCLEOTIDE SEQUENCE [LARGE SCALE GENOMIC DNA]</scope>
    <source>
        <strain evidence="7">ORS3257</strain>
    </source>
</reference>
<feature type="transmembrane region" description="Helical" evidence="5">
    <location>
        <begin position="366"/>
        <end position="384"/>
    </location>
</feature>
<dbReference type="GO" id="GO:0046943">
    <property type="term" value="F:carboxylic acid transmembrane transporter activity"/>
    <property type="evidence" value="ECO:0007669"/>
    <property type="project" value="TreeGrafter"/>
</dbReference>
<keyword evidence="3 5" id="KW-1133">Transmembrane helix</keyword>
<keyword evidence="4 5" id="KW-0472">Membrane</keyword>
<evidence type="ECO:0000256" key="2">
    <source>
        <dbReference type="ARBA" id="ARBA00022692"/>
    </source>
</evidence>
<feature type="transmembrane region" description="Helical" evidence="5">
    <location>
        <begin position="331"/>
        <end position="354"/>
    </location>
</feature>
<feature type="domain" description="Major facilitator superfamily (MFS) profile" evidence="6">
    <location>
        <begin position="18"/>
        <end position="421"/>
    </location>
</feature>
<sequence length="433" mass="46235">MEMGAGHLAYDGREKRSVLTSAILGFGLDFYNILIIAFLMGAIQKSLSITLTQAGIITTVTLIGSVIGGVLFGWLGDKIGRKNSLLLTLLLFSLGAIASAAAWDFTSLLVLRAITGVGLGGEWGAGIVLFNEVWDKNRRGFGSCIIQASATGGIAGAAIVSAWALGSFDPDWGWRVALLTGGAPLLLMVYVRFWMPESKVWLEYERMRKAGELPPEKSAADSPLIEIFKGPSLKYTLLGFAIVAGYMFAFYSVSVFMPGHMLKLGASPEVVRNISLLFAGAMGATYLIFGWYSDRLGRKLGIVLPMLLSLVGFAGLYLSKEEKFTGELWTWSLFLAYLVWGCGQVAAGMFGAWFSELYPVETRSSAVSTIYMIGRGIGSLAPYAVPVVAAMSGGNILNGILVGALAALICVLAALILPETAGRSFDVIEAKAR</sequence>
<feature type="transmembrane region" description="Helical" evidence="5">
    <location>
        <begin position="396"/>
        <end position="417"/>
    </location>
</feature>
<feature type="transmembrane region" description="Helical" evidence="5">
    <location>
        <begin position="235"/>
        <end position="254"/>
    </location>
</feature>
<gene>
    <name evidence="7" type="ORF">BRAD3257_1772</name>
</gene>
<dbReference type="InterPro" id="IPR036259">
    <property type="entry name" value="MFS_trans_sf"/>
</dbReference>
<dbReference type="Pfam" id="PF00083">
    <property type="entry name" value="Sugar_tr"/>
    <property type="match status" value="1"/>
</dbReference>
<accession>A0A2U3PUU8</accession>
<dbReference type="EMBL" id="LS398110">
    <property type="protein sequence ID" value="SPP92888.1"/>
    <property type="molecule type" value="Genomic_DNA"/>
</dbReference>
<evidence type="ECO:0000259" key="6">
    <source>
        <dbReference type="PROSITE" id="PS50850"/>
    </source>
</evidence>
<feature type="transmembrane region" description="Helical" evidence="5">
    <location>
        <begin position="300"/>
        <end position="319"/>
    </location>
</feature>
<feature type="transmembrane region" description="Helical" evidence="5">
    <location>
        <begin position="49"/>
        <end position="72"/>
    </location>
</feature>
<dbReference type="GO" id="GO:0005886">
    <property type="term" value="C:plasma membrane"/>
    <property type="evidence" value="ECO:0007669"/>
    <property type="project" value="TreeGrafter"/>
</dbReference>
<keyword evidence="2 5" id="KW-0812">Transmembrane</keyword>
<evidence type="ECO:0000256" key="4">
    <source>
        <dbReference type="ARBA" id="ARBA00023136"/>
    </source>
</evidence>
<dbReference type="Gene3D" id="1.20.1250.20">
    <property type="entry name" value="MFS general substrate transporter like domains"/>
    <property type="match status" value="1"/>
</dbReference>
<evidence type="ECO:0000313" key="8">
    <source>
        <dbReference type="Proteomes" id="UP000246085"/>
    </source>
</evidence>
<comment type="subcellular location">
    <subcellularLocation>
        <location evidence="1">Membrane</location>
        <topology evidence="1">Multi-pass membrane protein</topology>
    </subcellularLocation>
</comment>
<dbReference type="PROSITE" id="PS50850">
    <property type="entry name" value="MFS"/>
    <property type="match status" value="1"/>
</dbReference>
<evidence type="ECO:0000256" key="1">
    <source>
        <dbReference type="ARBA" id="ARBA00004141"/>
    </source>
</evidence>